<proteinExistence type="inferred from homology"/>
<dbReference type="InterPro" id="IPR000531">
    <property type="entry name" value="Beta-barrel_TonB"/>
</dbReference>
<evidence type="ECO:0000256" key="3">
    <source>
        <dbReference type="ARBA" id="ARBA00022452"/>
    </source>
</evidence>
<evidence type="ECO:0000259" key="14">
    <source>
        <dbReference type="Pfam" id="PF00593"/>
    </source>
</evidence>
<keyword evidence="7" id="KW-0406">Ion transport</keyword>
<evidence type="ECO:0008006" key="18">
    <source>
        <dbReference type="Google" id="ProtNLM"/>
    </source>
</evidence>
<feature type="domain" description="TonB-dependent receptor plug" evidence="15">
    <location>
        <begin position="53"/>
        <end position="159"/>
    </location>
</feature>
<evidence type="ECO:0000256" key="10">
    <source>
        <dbReference type="ARBA" id="ARBA00023237"/>
    </source>
</evidence>
<dbReference type="InterPro" id="IPR012910">
    <property type="entry name" value="Plug_dom"/>
</dbReference>
<accession>A0A0M3ANQ1</accession>
<keyword evidence="17" id="KW-1185">Reference proteome</keyword>
<dbReference type="AlphaFoldDB" id="A0A0M3ANQ1"/>
<keyword evidence="2 11" id="KW-0813">Transport</keyword>
<dbReference type="GO" id="GO:0009279">
    <property type="term" value="C:cell outer membrane"/>
    <property type="evidence" value="ECO:0007669"/>
    <property type="project" value="UniProtKB-SubCell"/>
</dbReference>
<dbReference type="PROSITE" id="PS52016">
    <property type="entry name" value="TONB_DEPENDENT_REC_3"/>
    <property type="match status" value="1"/>
</dbReference>
<comment type="subcellular location">
    <subcellularLocation>
        <location evidence="1 11">Cell outer membrane</location>
        <topology evidence="1 11">Multi-pass membrane protein</topology>
    </subcellularLocation>
</comment>
<evidence type="ECO:0000256" key="4">
    <source>
        <dbReference type="ARBA" id="ARBA00022496"/>
    </source>
</evidence>
<dbReference type="PANTHER" id="PTHR32552">
    <property type="entry name" value="FERRICHROME IRON RECEPTOR-RELATED"/>
    <property type="match status" value="1"/>
</dbReference>
<evidence type="ECO:0000256" key="2">
    <source>
        <dbReference type="ARBA" id="ARBA00022448"/>
    </source>
</evidence>
<keyword evidence="4" id="KW-0410">Iron transport</keyword>
<dbReference type="Pfam" id="PF00593">
    <property type="entry name" value="TonB_dep_Rec_b-barrel"/>
    <property type="match status" value="1"/>
</dbReference>
<keyword evidence="9 11" id="KW-0472">Membrane</keyword>
<evidence type="ECO:0000313" key="16">
    <source>
        <dbReference type="EMBL" id="KKW91568.1"/>
    </source>
</evidence>
<keyword evidence="13" id="KW-0732">Signal</keyword>
<evidence type="ECO:0000256" key="12">
    <source>
        <dbReference type="RuleBase" id="RU003357"/>
    </source>
</evidence>
<reference evidence="16 17" key="1">
    <citation type="submission" date="2015-04" db="EMBL/GenBank/DDBJ databases">
        <title>Genome sequence of aromatic hydrocarbons-degrading Sphingobium chungbukense DJ77.</title>
        <authorList>
            <person name="Kim Y.-C."/>
            <person name="Chae J.-C."/>
        </authorList>
    </citation>
    <scope>NUCLEOTIDE SEQUENCE [LARGE SCALE GENOMIC DNA]</scope>
    <source>
        <strain evidence="16 17">DJ77</strain>
    </source>
</reference>
<evidence type="ECO:0000256" key="1">
    <source>
        <dbReference type="ARBA" id="ARBA00004571"/>
    </source>
</evidence>
<comment type="caution">
    <text evidence="16">The sequence shown here is derived from an EMBL/GenBank/DDBJ whole genome shotgun (WGS) entry which is preliminary data.</text>
</comment>
<dbReference type="EMBL" id="LBIC01000006">
    <property type="protein sequence ID" value="KKW91568.1"/>
    <property type="molecule type" value="Genomic_DNA"/>
</dbReference>
<dbReference type="Gene3D" id="2.40.170.20">
    <property type="entry name" value="TonB-dependent receptor, beta-barrel domain"/>
    <property type="match status" value="1"/>
</dbReference>
<protein>
    <recommendedName>
        <fullName evidence="18">TonB-dependent receptor</fullName>
    </recommendedName>
</protein>
<keyword evidence="5 11" id="KW-0812">Transmembrane</keyword>
<evidence type="ECO:0000256" key="8">
    <source>
        <dbReference type="ARBA" id="ARBA00023077"/>
    </source>
</evidence>
<comment type="similarity">
    <text evidence="11 12">Belongs to the TonB-dependent receptor family.</text>
</comment>
<dbReference type="STRING" id="56193.YP76_14390"/>
<dbReference type="PANTHER" id="PTHR32552:SF81">
    <property type="entry name" value="TONB-DEPENDENT OUTER MEMBRANE RECEPTOR"/>
    <property type="match status" value="1"/>
</dbReference>
<dbReference type="InterPro" id="IPR039426">
    <property type="entry name" value="TonB-dep_rcpt-like"/>
</dbReference>
<keyword evidence="6" id="KW-0408">Iron</keyword>
<dbReference type="SUPFAM" id="SSF56935">
    <property type="entry name" value="Porins"/>
    <property type="match status" value="1"/>
</dbReference>
<dbReference type="Proteomes" id="UP000033874">
    <property type="component" value="Unassembled WGS sequence"/>
</dbReference>
<keyword evidence="8 12" id="KW-0798">TonB box</keyword>
<name>A0A0M3ANQ1_9SPHN</name>
<evidence type="ECO:0000256" key="11">
    <source>
        <dbReference type="PROSITE-ProRule" id="PRU01360"/>
    </source>
</evidence>
<organism evidence="16 17">
    <name type="scientific">Sphingobium chungbukense</name>
    <dbReference type="NCBI Taxonomy" id="56193"/>
    <lineage>
        <taxon>Bacteria</taxon>
        <taxon>Pseudomonadati</taxon>
        <taxon>Pseudomonadota</taxon>
        <taxon>Alphaproteobacteria</taxon>
        <taxon>Sphingomonadales</taxon>
        <taxon>Sphingomonadaceae</taxon>
        <taxon>Sphingobium</taxon>
    </lineage>
</organism>
<dbReference type="CDD" id="cd01347">
    <property type="entry name" value="ligand_gated_channel"/>
    <property type="match status" value="1"/>
</dbReference>
<dbReference type="InterPro" id="IPR036942">
    <property type="entry name" value="Beta-barrel_TonB_sf"/>
</dbReference>
<feature type="domain" description="TonB-dependent receptor-like beta-barrel" evidence="14">
    <location>
        <begin position="214"/>
        <end position="714"/>
    </location>
</feature>
<evidence type="ECO:0000256" key="5">
    <source>
        <dbReference type="ARBA" id="ARBA00022692"/>
    </source>
</evidence>
<evidence type="ECO:0000256" key="13">
    <source>
        <dbReference type="SAM" id="SignalP"/>
    </source>
</evidence>
<keyword evidence="3 11" id="KW-1134">Transmembrane beta strand</keyword>
<evidence type="ECO:0000256" key="9">
    <source>
        <dbReference type="ARBA" id="ARBA00023136"/>
    </source>
</evidence>
<sequence>MMRGILLSTVAIVSVAMHGAAIAQDQSAGAQTGPAQSGIIDIIVTAERRLSSVQTTPIAISAVGGEALREKNITNIESLSSNIPNLNFNRVSSDAKISIRGIGYNAISPGGEPRVALYQDGIYLARNQAALLGFYDIDRVEVLRGPQGTLYGRNAIAGTINVLSRDPGDSLNGYFTGSVGNYGLIGTEGAVGGPLSPTVQARISFRTVDRNGYGRNITTGADVNDENSRSVRARLKFDPGSTLTVRLTGDYSISRENDGGYRYAGRGNSAIPTSVELLGAEVPDDPQDAAGFGPRRRIETYGFSGQADLDLSDSTTMTLLTAYRHFTASQRTNIDGSAAELSQMYIDEASNVFSTELRLAQKIGDFADIIIGAYYFHERNSATNQVPFKGSVFGAAFHVDGLVDPDALYEFYGSYGRVKTNAKAVFAQANIRLTQKLELDVGARYSDEKKVIFEQHQVDVLSPFILDNALRPGFDPANGLFGNGAGSQSASWDSFDPKVTLSYKAGSGIYLYATYSRGFKAGGYNVGGIQPAFRPEKLTNYEAGIKADLFDRRLRINLSAFNYDYKDLQESIIDGINIVTKNATKARVRGIEAEITAKPTDALTLQLNAAYLDGKFKEFRDIDPAFADLGSQNLKGNQLPDAPKYQVGGEVGYRIGTGFGDITPRVNVTWFDRVYFNHFNTVEMSQPSRTMVNFYLGWTSPGAAWSATAFIKNVTDDTYFAGANTNLGLLGFSRTVAYGAPRTFGLSVTRTF</sequence>
<dbReference type="Pfam" id="PF07715">
    <property type="entry name" value="Plug"/>
    <property type="match status" value="1"/>
</dbReference>
<dbReference type="PATRIC" id="fig|56193.3.peg.3005"/>
<evidence type="ECO:0000259" key="15">
    <source>
        <dbReference type="Pfam" id="PF07715"/>
    </source>
</evidence>
<evidence type="ECO:0000256" key="6">
    <source>
        <dbReference type="ARBA" id="ARBA00023004"/>
    </source>
</evidence>
<dbReference type="GO" id="GO:0006826">
    <property type="term" value="P:iron ion transport"/>
    <property type="evidence" value="ECO:0007669"/>
    <property type="project" value="UniProtKB-KW"/>
</dbReference>
<evidence type="ECO:0000256" key="7">
    <source>
        <dbReference type="ARBA" id="ARBA00023065"/>
    </source>
</evidence>
<feature type="chain" id="PRO_5005650440" description="TonB-dependent receptor" evidence="13">
    <location>
        <begin position="24"/>
        <end position="752"/>
    </location>
</feature>
<feature type="signal peptide" evidence="13">
    <location>
        <begin position="1"/>
        <end position="23"/>
    </location>
</feature>
<keyword evidence="10 11" id="KW-0998">Cell outer membrane</keyword>
<gene>
    <name evidence="16" type="ORF">YP76_14390</name>
</gene>
<evidence type="ECO:0000313" key="17">
    <source>
        <dbReference type="Proteomes" id="UP000033874"/>
    </source>
</evidence>
<dbReference type="RefSeq" id="WP_046764295.1">
    <property type="nucleotide sequence ID" value="NZ_LBIC01000006.1"/>
</dbReference>